<keyword evidence="1" id="KW-0732">Signal</keyword>
<dbReference type="InterPro" id="IPR025711">
    <property type="entry name" value="PepSY"/>
</dbReference>
<feature type="signal peptide" evidence="1">
    <location>
        <begin position="1"/>
        <end position="19"/>
    </location>
</feature>
<name>A0A377R2Q2_9NEIS</name>
<dbReference type="OrthoDB" id="6647923at2"/>
<proteinExistence type="predicted"/>
<dbReference type="Proteomes" id="UP000254293">
    <property type="component" value="Unassembled WGS sequence"/>
</dbReference>
<feature type="domain" description="PepSY" evidence="2">
    <location>
        <begin position="4"/>
        <end position="102"/>
    </location>
</feature>
<evidence type="ECO:0000256" key="1">
    <source>
        <dbReference type="SAM" id="SignalP"/>
    </source>
</evidence>
<feature type="chain" id="PRO_5016631127" description="PepSY domain-containing protein" evidence="1">
    <location>
        <begin position="20"/>
        <end position="105"/>
    </location>
</feature>
<dbReference type="RefSeq" id="WP_115308669.1">
    <property type="nucleotide sequence ID" value="NZ_UGJJ01000002.1"/>
</dbReference>
<organism evidence="3 4">
    <name type="scientific">Kingella potus</name>
    <dbReference type="NCBI Taxonomy" id="265175"/>
    <lineage>
        <taxon>Bacteria</taxon>
        <taxon>Pseudomonadati</taxon>
        <taxon>Pseudomonadota</taxon>
        <taxon>Betaproteobacteria</taxon>
        <taxon>Neisseriales</taxon>
        <taxon>Neisseriaceae</taxon>
        <taxon>Kingella</taxon>
    </lineage>
</organism>
<evidence type="ECO:0000259" key="2">
    <source>
        <dbReference type="Pfam" id="PF13670"/>
    </source>
</evidence>
<sequence>MKKTILAAALAVMAATAAAHGHHRHADTDFEERIEEQIYDDPDFDSRLDKAEQLLEAKGYQVHNIEPDVYRGRAALEAEATKNGRDYDITLAYPSLKILRTKIDR</sequence>
<gene>
    <name evidence="3" type="ORF">NCTC13336_01661</name>
</gene>
<dbReference type="Pfam" id="PF13670">
    <property type="entry name" value="PepSY_2"/>
    <property type="match status" value="1"/>
</dbReference>
<protein>
    <recommendedName>
        <fullName evidence="2">PepSY domain-containing protein</fullName>
    </recommendedName>
</protein>
<evidence type="ECO:0000313" key="3">
    <source>
        <dbReference type="EMBL" id="STR02781.1"/>
    </source>
</evidence>
<reference evidence="3 4" key="1">
    <citation type="submission" date="2018-06" db="EMBL/GenBank/DDBJ databases">
        <authorList>
            <consortium name="Pathogen Informatics"/>
            <person name="Doyle S."/>
        </authorList>
    </citation>
    <scope>NUCLEOTIDE SEQUENCE [LARGE SCALE GENOMIC DNA]</scope>
    <source>
        <strain evidence="3 4">NCTC13336</strain>
    </source>
</reference>
<keyword evidence="4" id="KW-1185">Reference proteome</keyword>
<dbReference type="EMBL" id="UGJJ01000002">
    <property type="protein sequence ID" value="STR02781.1"/>
    <property type="molecule type" value="Genomic_DNA"/>
</dbReference>
<accession>A0A377R2Q2</accession>
<evidence type="ECO:0000313" key="4">
    <source>
        <dbReference type="Proteomes" id="UP000254293"/>
    </source>
</evidence>
<dbReference type="AlphaFoldDB" id="A0A377R2Q2"/>